<keyword evidence="3" id="KW-1185">Reference proteome</keyword>
<dbReference type="AlphaFoldDB" id="A0A9D4SPG3"/>
<gene>
    <name evidence="2" type="ORF">HPB52_008043</name>
</gene>
<dbReference type="InterPro" id="IPR042099">
    <property type="entry name" value="ANL_N_sf"/>
</dbReference>
<dbReference type="Gene3D" id="3.40.50.12780">
    <property type="entry name" value="N-terminal domain of ligase-like"/>
    <property type="match status" value="1"/>
</dbReference>
<reference evidence="2" key="2">
    <citation type="submission" date="2021-09" db="EMBL/GenBank/DDBJ databases">
        <authorList>
            <person name="Jia N."/>
            <person name="Wang J."/>
            <person name="Shi W."/>
            <person name="Du L."/>
            <person name="Sun Y."/>
            <person name="Zhan W."/>
            <person name="Jiang J."/>
            <person name="Wang Q."/>
            <person name="Zhang B."/>
            <person name="Ji P."/>
            <person name="Sakyi L.B."/>
            <person name="Cui X."/>
            <person name="Yuan T."/>
            <person name="Jiang B."/>
            <person name="Yang W."/>
            <person name="Lam T.T.-Y."/>
            <person name="Chang Q."/>
            <person name="Ding S."/>
            <person name="Wang X."/>
            <person name="Zhu J."/>
            <person name="Ruan X."/>
            <person name="Zhao L."/>
            <person name="Wei J."/>
            <person name="Que T."/>
            <person name="Du C."/>
            <person name="Cheng J."/>
            <person name="Dai P."/>
            <person name="Han X."/>
            <person name="Huang E."/>
            <person name="Gao Y."/>
            <person name="Liu J."/>
            <person name="Shao H."/>
            <person name="Ye R."/>
            <person name="Li L."/>
            <person name="Wei W."/>
            <person name="Wang X."/>
            <person name="Wang C."/>
            <person name="Huo Q."/>
            <person name="Li W."/>
            <person name="Guo W."/>
            <person name="Chen H."/>
            <person name="Chen S."/>
            <person name="Zhou L."/>
            <person name="Zhou L."/>
            <person name="Ni X."/>
            <person name="Tian J."/>
            <person name="Zhou Y."/>
            <person name="Sheng Y."/>
            <person name="Liu T."/>
            <person name="Pan Y."/>
            <person name="Xia L."/>
            <person name="Li J."/>
            <person name="Zhao F."/>
            <person name="Cao W."/>
        </authorList>
    </citation>
    <scope>NUCLEOTIDE SEQUENCE</scope>
    <source>
        <strain evidence="2">Rsan-2018</strain>
        <tissue evidence="2">Larvae</tissue>
    </source>
</reference>
<dbReference type="InterPro" id="IPR000873">
    <property type="entry name" value="AMP-dep_synth/lig_dom"/>
</dbReference>
<dbReference type="Proteomes" id="UP000821837">
    <property type="component" value="Chromosome 8"/>
</dbReference>
<evidence type="ECO:0000259" key="1">
    <source>
        <dbReference type="Pfam" id="PF00501"/>
    </source>
</evidence>
<dbReference type="PANTHER" id="PTHR43201:SF32">
    <property type="entry name" value="2-SUCCINYLBENZOATE--COA LIGASE, CHLOROPLASTIC_PEROXISOMAL"/>
    <property type="match status" value="1"/>
</dbReference>
<dbReference type="GO" id="GO:0006631">
    <property type="term" value="P:fatty acid metabolic process"/>
    <property type="evidence" value="ECO:0007669"/>
    <property type="project" value="TreeGrafter"/>
</dbReference>
<evidence type="ECO:0000313" key="3">
    <source>
        <dbReference type="Proteomes" id="UP000821837"/>
    </source>
</evidence>
<dbReference type="VEuPathDB" id="VectorBase:RSAN_031249"/>
<dbReference type="GO" id="GO:0031956">
    <property type="term" value="F:medium-chain fatty acid-CoA ligase activity"/>
    <property type="evidence" value="ECO:0007669"/>
    <property type="project" value="TreeGrafter"/>
</dbReference>
<comment type="caution">
    <text evidence="2">The sequence shown here is derived from an EMBL/GenBank/DDBJ whole genome shotgun (WGS) entry which is preliminary data.</text>
</comment>
<accession>A0A9D4SPG3</accession>
<protein>
    <recommendedName>
        <fullName evidence="1">AMP-dependent synthetase/ligase domain-containing protein</fullName>
    </recommendedName>
</protein>
<dbReference type="Pfam" id="PF00501">
    <property type="entry name" value="AMP-binding"/>
    <property type="match status" value="1"/>
</dbReference>
<dbReference type="PANTHER" id="PTHR43201">
    <property type="entry name" value="ACYL-COA SYNTHETASE"/>
    <property type="match status" value="1"/>
</dbReference>
<evidence type="ECO:0000313" key="2">
    <source>
        <dbReference type="EMBL" id="KAH7939173.1"/>
    </source>
</evidence>
<organism evidence="2 3">
    <name type="scientific">Rhipicephalus sanguineus</name>
    <name type="common">Brown dog tick</name>
    <name type="synonym">Ixodes sanguineus</name>
    <dbReference type="NCBI Taxonomy" id="34632"/>
    <lineage>
        <taxon>Eukaryota</taxon>
        <taxon>Metazoa</taxon>
        <taxon>Ecdysozoa</taxon>
        <taxon>Arthropoda</taxon>
        <taxon>Chelicerata</taxon>
        <taxon>Arachnida</taxon>
        <taxon>Acari</taxon>
        <taxon>Parasitiformes</taxon>
        <taxon>Ixodida</taxon>
        <taxon>Ixodoidea</taxon>
        <taxon>Ixodidae</taxon>
        <taxon>Rhipicephalinae</taxon>
        <taxon>Rhipicephalus</taxon>
        <taxon>Rhipicephalus</taxon>
    </lineage>
</organism>
<proteinExistence type="predicted"/>
<dbReference type="SUPFAM" id="SSF56801">
    <property type="entry name" value="Acetyl-CoA synthetase-like"/>
    <property type="match status" value="1"/>
</dbReference>
<dbReference type="EMBL" id="JABSTV010001254">
    <property type="protein sequence ID" value="KAH7939173.1"/>
    <property type="molecule type" value="Genomic_DNA"/>
</dbReference>
<feature type="domain" description="AMP-dependent synthetase/ligase" evidence="1">
    <location>
        <begin position="31"/>
        <end position="127"/>
    </location>
</feature>
<reference evidence="2" key="1">
    <citation type="journal article" date="2020" name="Cell">
        <title>Large-Scale Comparative Analyses of Tick Genomes Elucidate Their Genetic Diversity and Vector Capacities.</title>
        <authorList>
            <consortium name="Tick Genome and Microbiome Consortium (TIGMIC)"/>
            <person name="Jia N."/>
            <person name="Wang J."/>
            <person name="Shi W."/>
            <person name="Du L."/>
            <person name="Sun Y."/>
            <person name="Zhan W."/>
            <person name="Jiang J.F."/>
            <person name="Wang Q."/>
            <person name="Zhang B."/>
            <person name="Ji P."/>
            <person name="Bell-Sakyi L."/>
            <person name="Cui X.M."/>
            <person name="Yuan T.T."/>
            <person name="Jiang B.G."/>
            <person name="Yang W.F."/>
            <person name="Lam T.T."/>
            <person name="Chang Q.C."/>
            <person name="Ding S.J."/>
            <person name="Wang X.J."/>
            <person name="Zhu J.G."/>
            <person name="Ruan X.D."/>
            <person name="Zhao L."/>
            <person name="Wei J.T."/>
            <person name="Ye R.Z."/>
            <person name="Que T.C."/>
            <person name="Du C.H."/>
            <person name="Zhou Y.H."/>
            <person name="Cheng J.X."/>
            <person name="Dai P.F."/>
            <person name="Guo W.B."/>
            <person name="Han X.H."/>
            <person name="Huang E.J."/>
            <person name="Li L.F."/>
            <person name="Wei W."/>
            <person name="Gao Y.C."/>
            <person name="Liu J.Z."/>
            <person name="Shao H.Z."/>
            <person name="Wang X."/>
            <person name="Wang C.C."/>
            <person name="Yang T.C."/>
            <person name="Huo Q.B."/>
            <person name="Li W."/>
            <person name="Chen H.Y."/>
            <person name="Chen S.E."/>
            <person name="Zhou L.G."/>
            <person name="Ni X.B."/>
            <person name="Tian J.H."/>
            <person name="Sheng Y."/>
            <person name="Liu T."/>
            <person name="Pan Y.S."/>
            <person name="Xia L.Y."/>
            <person name="Li J."/>
            <person name="Zhao F."/>
            <person name="Cao W.C."/>
        </authorList>
    </citation>
    <scope>NUCLEOTIDE SEQUENCE</scope>
    <source>
        <strain evidence="2">Rsan-2018</strain>
    </source>
</reference>
<sequence length="135" mass="14917">MLFSIDRTPDFVCIQDFVCEDGRHFQAPQIEDPRNHITLHVYTSGTTGLPKAAEISMSALITSGELSRMSDFFKDKDVVLGWNPVTHTCGFIIPMIAFLSGAMVVPSAAGLSPKEFVEIVKTHKLIVTSFIFALR</sequence>
<name>A0A9D4SPG3_RHISA</name>